<name>I3ZBH4_TERRK</name>
<keyword evidence="2" id="KW-0119">Carbohydrate metabolism</keyword>
<dbReference type="InterPro" id="IPR050282">
    <property type="entry name" value="Cycloisomerase_2"/>
</dbReference>
<dbReference type="GO" id="GO:0006006">
    <property type="term" value="P:glucose metabolic process"/>
    <property type="evidence" value="ECO:0007669"/>
    <property type="project" value="UniProtKB-KW"/>
</dbReference>
<dbReference type="InterPro" id="IPR015943">
    <property type="entry name" value="WD40/YVTN_repeat-like_dom_sf"/>
</dbReference>
<proteinExistence type="inferred from homology"/>
<protein>
    <submittedName>
        <fullName evidence="3">3-carboxymuconate cyclase</fullName>
    </submittedName>
</protein>
<dbReference type="Pfam" id="PF10282">
    <property type="entry name" value="Lactonase"/>
    <property type="match status" value="1"/>
</dbReference>
<evidence type="ECO:0000256" key="2">
    <source>
        <dbReference type="ARBA" id="ARBA00022526"/>
    </source>
</evidence>
<dbReference type="GO" id="GO:0017057">
    <property type="term" value="F:6-phosphogluconolactonase activity"/>
    <property type="evidence" value="ECO:0007669"/>
    <property type="project" value="TreeGrafter"/>
</dbReference>
<dbReference type="InterPro" id="IPR011045">
    <property type="entry name" value="N2O_reductase_N"/>
</dbReference>
<dbReference type="AlphaFoldDB" id="I3ZBH4"/>
<gene>
    <name evidence="3" type="ordered locus">Terro_0243</name>
</gene>
<dbReference type="KEGG" id="trs:Terro_0243"/>
<sequence>MLLHGTSASAREASGTLRLFLGTSSQSEFAGKGEGIFLASFHNGRLGIPRLLTKASSPSFLAAPQAGHPLFAVLGGDGGQSQAASYVVSQGTDVATTTLTPIATASSSGGGGCHVSVSADGTCVLVSNYGGGSVASFRADPTGKLTQANAVQFPPAEHGPVKDRQQGSHAHSALISPDGDFVLVNDLGLDRIHIFGLDHATSKLTPHKPDHWASEPGAGPRHLVFHPNGRWIYCICELNSTVVQLQWNATHGVLTTKSVVNTLPAGVDPAKARGCELVFSKDMRFLYAANRRASESFAVFAVDATTGALTPIQHKANPGLEARHIAVDPSGKWFLVANQFSGDVTVFALDNATGKIGDRVSTIQVSGASCLLFA</sequence>
<comment type="similarity">
    <text evidence="1">Belongs to the cycloisomerase 2 family.</text>
</comment>
<evidence type="ECO:0000313" key="4">
    <source>
        <dbReference type="Proteomes" id="UP000006056"/>
    </source>
</evidence>
<dbReference type="PANTHER" id="PTHR30344:SF1">
    <property type="entry name" value="6-PHOSPHOGLUCONOLACTONASE"/>
    <property type="match status" value="1"/>
</dbReference>
<dbReference type="Gene3D" id="2.130.10.10">
    <property type="entry name" value="YVTN repeat-like/Quinoprotein amine dehydrogenase"/>
    <property type="match status" value="1"/>
</dbReference>
<dbReference type="EMBL" id="CP003379">
    <property type="protein sequence ID" value="AFL86592.1"/>
    <property type="molecule type" value="Genomic_DNA"/>
</dbReference>
<keyword evidence="2" id="KW-0313">Glucose metabolism</keyword>
<dbReference type="HOGENOM" id="CLU_038716_3_0_0"/>
<dbReference type="PANTHER" id="PTHR30344">
    <property type="entry name" value="6-PHOSPHOGLUCONOLACTONASE-RELATED"/>
    <property type="match status" value="1"/>
</dbReference>
<dbReference type="Proteomes" id="UP000006056">
    <property type="component" value="Chromosome"/>
</dbReference>
<evidence type="ECO:0000256" key="1">
    <source>
        <dbReference type="ARBA" id="ARBA00005564"/>
    </source>
</evidence>
<keyword evidence="4" id="KW-1185">Reference proteome</keyword>
<evidence type="ECO:0000313" key="3">
    <source>
        <dbReference type="EMBL" id="AFL86592.1"/>
    </source>
</evidence>
<dbReference type="SUPFAM" id="SSF50974">
    <property type="entry name" value="Nitrous oxide reductase, N-terminal domain"/>
    <property type="match status" value="1"/>
</dbReference>
<accession>I3ZBH4</accession>
<dbReference type="eggNOG" id="COG2706">
    <property type="taxonomic scope" value="Bacteria"/>
</dbReference>
<dbReference type="InterPro" id="IPR019405">
    <property type="entry name" value="Lactonase_7-beta_prop"/>
</dbReference>
<reference evidence="3 4" key="1">
    <citation type="submission" date="2012-06" db="EMBL/GenBank/DDBJ databases">
        <title>Complete genome of Terriglobus roseus DSM 18391.</title>
        <authorList>
            <consortium name="US DOE Joint Genome Institute (JGI-PGF)"/>
            <person name="Lucas S."/>
            <person name="Copeland A."/>
            <person name="Lapidus A."/>
            <person name="Glavina del Rio T."/>
            <person name="Dalin E."/>
            <person name="Tice H."/>
            <person name="Bruce D."/>
            <person name="Goodwin L."/>
            <person name="Pitluck S."/>
            <person name="Peters L."/>
            <person name="Mikhailova N."/>
            <person name="Munk A.C.C."/>
            <person name="Kyrpides N."/>
            <person name="Mavromatis K."/>
            <person name="Ivanova N."/>
            <person name="Brettin T."/>
            <person name="Detter J.C."/>
            <person name="Han C."/>
            <person name="Larimer F."/>
            <person name="Land M."/>
            <person name="Hauser L."/>
            <person name="Markowitz V."/>
            <person name="Cheng J.-F."/>
            <person name="Hugenholtz P."/>
            <person name="Woyke T."/>
            <person name="Wu D."/>
            <person name="Brambilla E."/>
            <person name="Klenk H.-P."/>
            <person name="Eisen J.A."/>
        </authorList>
    </citation>
    <scope>NUCLEOTIDE SEQUENCE [LARGE SCALE GENOMIC DNA]</scope>
    <source>
        <strain evidence="4">DSM 18391 / NRRL B-41598 / KBS 63</strain>
    </source>
</reference>
<dbReference type="STRING" id="926566.Terro_0243"/>
<organism evidence="3 4">
    <name type="scientific">Terriglobus roseus (strain DSM 18391 / NRRL B-41598 / KBS 63)</name>
    <dbReference type="NCBI Taxonomy" id="926566"/>
    <lineage>
        <taxon>Bacteria</taxon>
        <taxon>Pseudomonadati</taxon>
        <taxon>Acidobacteriota</taxon>
        <taxon>Terriglobia</taxon>
        <taxon>Terriglobales</taxon>
        <taxon>Acidobacteriaceae</taxon>
        <taxon>Terriglobus</taxon>
    </lineage>
</organism>